<dbReference type="PROSITE" id="PS50943">
    <property type="entry name" value="HTH_CROC1"/>
    <property type="match status" value="1"/>
</dbReference>
<proteinExistence type="predicted"/>
<evidence type="ECO:0000313" key="5">
    <source>
        <dbReference type="Proteomes" id="UP000606870"/>
    </source>
</evidence>
<dbReference type="InterPro" id="IPR001387">
    <property type="entry name" value="Cro/C1-type_HTH"/>
</dbReference>
<dbReference type="SUPFAM" id="SSF47413">
    <property type="entry name" value="lambda repressor-like DNA-binding domains"/>
    <property type="match status" value="1"/>
</dbReference>
<reference evidence="4 5" key="1">
    <citation type="submission" date="2020-08" db="EMBL/GenBank/DDBJ databases">
        <authorList>
            <person name="Liu C."/>
            <person name="Sun Q."/>
        </authorList>
    </citation>
    <scope>NUCLEOTIDE SEQUENCE [LARGE SCALE GENOMIC DNA]</scope>
    <source>
        <strain evidence="4 5">NSJ-59</strain>
    </source>
</reference>
<dbReference type="Pfam" id="PF13413">
    <property type="entry name" value="HTH_25"/>
    <property type="match status" value="1"/>
</dbReference>
<dbReference type="PANTHER" id="PTHR34475">
    <property type="match status" value="1"/>
</dbReference>
<evidence type="ECO:0000313" key="4">
    <source>
        <dbReference type="EMBL" id="MBC3535878.1"/>
    </source>
</evidence>
<dbReference type="Proteomes" id="UP000606870">
    <property type="component" value="Unassembled WGS sequence"/>
</dbReference>
<keyword evidence="5" id="KW-1185">Reference proteome</keyword>
<dbReference type="SMART" id="SM00530">
    <property type="entry name" value="HTH_XRE"/>
    <property type="match status" value="1"/>
</dbReference>
<gene>
    <name evidence="4" type="ORF">H8J70_01185</name>
</gene>
<comment type="caution">
    <text evidence="4">The sequence shown here is derived from an EMBL/GenBank/DDBJ whole genome shotgun (WGS) entry which is preliminary data.</text>
</comment>
<sequence>MIACTFERSDFLSSIGTRLRQERERQGRTLKEVADATNIKEAYLAAVETEKFDTIPGVVFVKGFIRTYANYLGLNGDALVEEYKESFVSRTPQPEVRPVTGNPVRKERGKERRRQGKWQEITLVAGIILFLLLIIWLLL</sequence>
<dbReference type="InterPro" id="IPR050400">
    <property type="entry name" value="Bact_Cytoskel_RodZ"/>
</dbReference>
<feature type="transmembrane region" description="Helical" evidence="2">
    <location>
        <begin position="118"/>
        <end position="138"/>
    </location>
</feature>
<protein>
    <submittedName>
        <fullName evidence="4">Helix-turn-helix domain-containing protein</fullName>
    </submittedName>
</protein>
<name>A0ABR6VF59_9FIRM</name>
<dbReference type="CDD" id="cd00093">
    <property type="entry name" value="HTH_XRE"/>
    <property type="match status" value="1"/>
</dbReference>
<organism evidence="4 5">
    <name type="scientific">Megasphaera hominis</name>
    <dbReference type="NCBI Taxonomy" id="159836"/>
    <lineage>
        <taxon>Bacteria</taxon>
        <taxon>Bacillati</taxon>
        <taxon>Bacillota</taxon>
        <taxon>Negativicutes</taxon>
        <taxon>Veillonellales</taxon>
        <taxon>Veillonellaceae</taxon>
        <taxon>Megasphaera</taxon>
    </lineage>
</organism>
<keyword evidence="2" id="KW-0472">Membrane</keyword>
<dbReference type="PANTHER" id="PTHR34475:SF1">
    <property type="entry name" value="CYTOSKELETON PROTEIN RODZ"/>
    <property type="match status" value="1"/>
</dbReference>
<evidence type="ECO:0000256" key="1">
    <source>
        <dbReference type="SAM" id="MobiDB-lite"/>
    </source>
</evidence>
<accession>A0ABR6VF59</accession>
<dbReference type="InterPro" id="IPR010982">
    <property type="entry name" value="Lambda_DNA-bd_dom_sf"/>
</dbReference>
<evidence type="ECO:0000256" key="2">
    <source>
        <dbReference type="SAM" id="Phobius"/>
    </source>
</evidence>
<keyword evidence="2" id="KW-1133">Transmembrane helix</keyword>
<dbReference type="Gene3D" id="1.10.260.40">
    <property type="entry name" value="lambda repressor-like DNA-binding domains"/>
    <property type="match status" value="1"/>
</dbReference>
<keyword evidence="2" id="KW-0812">Transmembrane</keyword>
<evidence type="ECO:0000259" key="3">
    <source>
        <dbReference type="PROSITE" id="PS50943"/>
    </source>
</evidence>
<feature type="region of interest" description="Disordered" evidence="1">
    <location>
        <begin position="91"/>
        <end position="111"/>
    </location>
</feature>
<feature type="domain" description="HTH cro/C1-type" evidence="3">
    <location>
        <begin position="19"/>
        <end position="51"/>
    </location>
</feature>
<dbReference type="EMBL" id="JACOGK010000002">
    <property type="protein sequence ID" value="MBC3535878.1"/>
    <property type="molecule type" value="Genomic_DNA"/>
</dbReference>